<dbReference type="AlphaFoldDB" id="A0A9N9IX10"/>
<comment type="caution">
    <text evidence="1">The sequence shown here is derived from an EMBL/GenBank/DDBJ whole genome shotgun (WGS) entry which is preliminary data.</text>
</comment>
<proteinExistence type="predicted"/>
<evidence type="ECO:0000313" key="1">
    <source>
        <dbReference type="EMBL" id="CAG8754523.1"/>
    </source>
</evidence>
<accession>A0A9N9IX10</accession>
<dbReference type="EMBL" id="CAJVPQ010019695">
    <property type="protein sequence ID" value="CAG8754523.1"/>
    <property type="molecule type" value="Genomic_DNA"/>
</dbReference>
<evidence type="ECO:0000313" key="2">
    <source>
        <dbReference type="Proteomes" id="UP000789570"/>
    </source>
</evidence>
<gene>
    <name evidence="1" type="ORF">FCALED_LOCUS16516</name>
</gene>
<protein>
    <submittedName>
        <fullName evidence="1">8493_t:CDS:1</fullName>
    </submittedName>
</protein>
<feature type="non-terminal residue" evidence="1">
    <location>
        <position position="112"/>
    </location>
</feature>
<reference evidence="1" key="1">
    <citation type="submission" date="2021-06" db="EMBL/GenBank/DDBJ databases">
        <authorList>
            <person name="Kallberg Y."/>
            <person name="Tangrot J."/>
            <person name="Rosling A."/>
        </authorList>
    </citation>
    <scope>NUCLEOTIDE SEQUENCE</scope>
    <source>
        <strain evidence="1">UK204</strain>
    </source>
</reference>
<organism evidence="1 2">
    <name type="scientific">Funneliformis caledonium</name>
    <dbReference type="NCBI Taxonomy" id="1117310"/>
    <lineage>
        <taxon>Eukaryota</taxon>
        <taxon>Fungi</taxon>
        <taxon>Fungi incertae sedis</taxon>
        <taxon>Mucoromycota</taxon>
        <taxon>Glomeromycotina</taxon>
        <taxon>Glomeromycetes</taxon>
        <taxon>Glomerales</taxon>
        <taxon>Glomeraceae</taxon>
        <taxon>Funneliformis</taxon>
    </lineage>
</organism>
<keyword evidence="2" id="KW-1185">Reference proteome</keyword>
<name>A0A9N9IX10_9GLOM</name>
<dbReference type="Proteomes" id="UP000789570">
    <property type="component" value="Unassembled WGS sequence"/>
</dbReference>
<sequence length="112" mass="12990">NLENIIEHPKDDTIMYNNNENDDNIQKFEQIEEMVADADSDSNDDDVNNLLESIESISDAEIENFDFDHISNYTLYIPEQTEQITLIDTRSTSNQNFPSFPDAAYTEFMELI</sequence>